<comment type="caution">
    <text evidence="2">The sequence shown here is derived from an EMBL/GenBank/DDBJ whole genome shotgun (WGS) entry which is preliminary data.</text>
</comment>
<accession>A0A4Y8CRT0</accession>
<dbReference type="SUPFAM" id="SSF51735">
    <property type="entry name" value="NAD(P)-binding Rossmann-fold domains"/>
    <property type="match status" value="1"/>
</dbReference>
<dbReference type="InterPro" id="IPR016040">
    <property type="entry name" value="NAD(P)-bd_dom"/>
</dbReference>
<dbReference type="Proteomes" id="UP000297299">
    <property type="component" value="Unassembled WGS sequence"/>
</dbReference>
<evidence type="ECO:0000313" key="3">
    <source>
        <dbReference type="Proteomes" id="UP000297299"/>
    </source>
</evidence>
<proteinExistence type="predicted"/>
<evidence type="ECO:0000313" key="2">
    <source>
        <dbReference type="EMBL" id="TEY43462.1"/>
    </source>
</evidence>
<sequence>MASPRVLIFGGNGGIGRLMADSMLTKSWHVISFVRDPRQKTDVLQLGPKRGPKADVLVVDLARMKDEDDRSMSNGNAVDRDAAKKIIKAEVSSLEVTKFLMISFPASRRKKAPWWDNTDYQNFPDETRAYPEIAEAKLNADEYLVAMAKQRNDDSPFSFKQLVYDPAGLPTLLVVEFI</sequence>
<evidence type="ECO:0000259" key="1">
    <source>
        <dbReference type="Pfam" id="PF13460"/>
    </source>
</evidence>
<protein>
    <recommendedName>
        <fullName evidence="1">NAD(P)-binding domain-containing protein</fullName>
    </recommendedName>
</protein>
<dbReference type="InterPro" id="IPR036291">
    <property type="entry name" value="NAD(P)-bd_dom_sf"/>
</dbReference>
<dbReference type="Pfam" id="PF13460">
    <property type="entry name" value="NAD_binding_10"/>
    <property type="match status" value="1"/>
</dbReference>
<keyword evidence="3" id="KW-1185">Reference proteome</keyword>
<reference evidence="2 3" key="1">
    <citation type="submission" date="2017-11" db="EMBL/GenBank/DDBJ databases">
        <title>Comparative genomics of Botrytis spp.</title>
        <authorList>
            <person name="Valero-Jimenez C.A."/>
            <person name="Tapia P."/>
            <person name="Veloso J."/>
            <person name="Silva-Moreno E."/>
            <person name="Staats M."/>
            <person name="Valdes J.H."/>
            <person name="Van Kan J.A.L."/>
        </authorList>
    </citation>
    <scope>NUCLEOTIDE SEQUENCE [LARGE SCALE GENOMIC DNA]</scope>
    <source>
        <strain evidence="2 3">MUCL2830</strain>
    </source>
</reference>
<dbReference type="Gene3D" id="3.40.50.720">
    <property type="entry name" value="NAD(P)-binding Rossmann-like Domain"/>
    <property type="match status" value="1"/>
</dbReference>
<dbReference type="EMBL" id="PHWZ01000369">
    <property type="protein sequence ID" value="TEY43462.1"/>
    <property type="molecule type" value="Genomic_DNA"/>
</dbReference>
<name>A0A4Y8CRT0_9HELO</name>
<gene>
    <name evidence="2" type="ORF">BOTCAL_0370g00120</name>
</gene>
<feature type="domain" description="NAD(P)-binding" evidence="1">
    <location>
        <begin position="10"/>
        <end position="144"/>
    </location>
</feature>
<organism evidence="2 3">
    <name type="scientific">Botryotinia calthae</name>
    <dbReference type="NCBI Taxonomy" id="38488"/>
    <lineage>
        <taxon>Eukaryota</taxon>
        <taxon>Fungi</taxon>
        <taxon>Dikarya</taxon>
        <taxon>Ascomycota</taxon>
        <taxon>Pezizomycotina</taxon>
        <taxon>Leotiomycetes</taxon>
        <taxon>Helotiales</taxon>
        <taxon>Sclerotiniaceae</taxon>
        <taxon>Botryotinia</taxon>
    </lineage>
</organism>
<dbReference type="AlphaFoldDB" id="A0A4Y8CRT0"/>
<dbReference type="OrthoDB" id="10254604at2759"/>